<accession>A0A0F9SE80</accession>
<dbReference type="EMBL" id="LAZR01000528">
    <property type="protein sequence ID" value="KKN65309.1"/>
    <property type="molecule type" value="Genomic_DNA"/>
</dbReference>
<reference evidence="1" key="1">
    <citation type="journal article" date="2015" name="Nature">
        <title>Complex archaea that bridge the gap between prokaryotes and eukaryotes.</title>
        <authorList>
            <person name="Spang A."/>
            <person name="Saw J.H."/>
            <person name="Jorgensen S.L."/>
            <person name="Zaremba-Niedzwiedzka K."/>
            <person name="Martijn J."/>
            <person name="Lind A.E."/>
            <person name="van Eijk R."/>
            <person name="Schleper C."/>
            <person name="Guy L."/>
            <person name="Ettema T.J."/>
        </authorList>
    </citation>
    <scope>NUCLEOTIDE SEQUENCE</scope>
</reference>
<organism evidence="1">
    <name type="scientific">marine sediment metagenome</name>
    <dbReference type="NCBI Taxonomy" id="412755"/>
    <lineage>
        <taxon>unclassified sequences</taxon>
        <taxon>metagenomes</taxon>
        <taxon>ecological metagenomes</taxon>
    </lineage>
</organism>
<gene>
    <name evidence="1" type="ORF">LCGC14_0482920</name>
</gene>
<comment type="caution">
    <text evidence="1">The sequence shown here is derived from an EMBL/GenBank/DDBJ whole genome shotgun (WGS) entry which is preliminary data.</text>
</comment>
<dbReference type="AlphaFoldDB" id="A0A0F9SE80"/>
<sequence length="243" mass="27954">MVEGEEIVDIERNDVDLTKLFKWSTEIEIQDEKGNSVTSVFMRLVGDSELNQARIFGLRESAKLRRALKTLGTTERDAFVSDLELREPEFIAKTVTILSLNSLSTDARRNVIISLPIDLPSDASSEELEEYQETVDNFPLEYAKKVEEEITKLAAEMEEKLLKLSDDELQDSYEEALINNLCSTRMTNKFLDMCIFLGTFSDIDMKERKFSSLEEYENLATEVKDQLTYAYNTLDMPIEKLKK</sequence>
<evidence type="ECO:0000313" key="1">
    <source>
        <dbReference type="EMBL" id="KKN65309.1"/>
    </source>
</evidence>
<protein>
    <submittedName>
        <fullName evidence="1">Uncharacterized protein</fullName>
    </submittedName>
</protein>
<name>A0A0F9SE80_9ZZZZ</name>
<proteinExistence type="predicted"/>